<evidence type="ECO:0000259" key="2">
    <source>
        <dbReference type="Pfam" id="PF07811"/>
    </source>
</evidence>
<keyword evidence="4" id="KW-1185">Reference proteome</keyword>
<dbReference type="Pfam" id="PF07811">
    <property type="entry name" value="TadE"/>
    <property type="match status" value="1"/>
</dbReference>
<evidence type="ECO:0000256" key="1">
    <source>
        <dbReference type="SAM" id="Phobius"/>
    </source>
</evidence>
<protein>
    <recommendedName>
        <fullName evidence="2">TadE-like domain-containing protein</fullName>
    </recommendedName>
</protein>
<keyword evidence="1" id="KW-0812">Transmembrane</keyword>
<dbReference type="OrthoDB" id="5574209at2"/>
<feature type="domain" description="TadE-like" evidence="2">
    <location>
        <begin position="12"/>
        <end position="54"/>
    </location>
</feature>
<proteinExistence type="predicted"/>
<evidence type="ECO:0000313" key="3">
    <source>
        <dbReference type="EMBL" id="PPE74720.1"/>
    </source>
</evidence>
<sequence length="183" mass="19904">MSTMSLMHRQRGATAVEYALVFPVFFLLFYGMLTYGLIFMMRLNLQHSAEEGARAALRHQRLPAGNTESPAPSQLELRRRQAETVAASHSSWINTWKPGLLQIQARICKADAATDNAAQCPTGSSVTDCDILPGCQVVVTMSYPYAAHANGPALPALPGFGLMIPNYLTAQGRILLDGRALDL</sequence>
<dbReference type="Proteomes" id="UP000238220">
    <property type="component" value="Unassembled WGS sequence"/>
</dbReference>
<dbReference type="InterPro" id="IPR012495">
    <property type="entry name" value="TadE-like_dom"/>
</dbReference>
<organism evidence="3 4">
    <name type="scientific">Solimonas fluminis</name>
    <dbReference type="NCBI Taxonomy" id="2086571"/>
    <lineage>
        <taxon>Bacteria</taxon>
        <taxon>Pseudomonadati</taxon>
        <taxon>Pseudomonadota</taxon>
        <taxon>Gammaproteobacteria</taxon>
        <taxon>Nevskiales</taxon>
        <taxon>Nevskiaceae</taxon>
        <taxon>Solimonas</taxon>
    </lineage>
</organism>
<dbReference type="EMBL" id="PSNW01000003">
    <property type="protein sequence ID" value="PPE74720.1"/>
    <property type="molecule type" value="Genomic_DNA"/>
</dbReference>
<feature type="transmembrane region" description="Helical" evidence="1">
    <location>
        <begin position="20"/>
        <end position="40"/>
    </location>
</feature>
<dbReference type="AlphaFoldDB" id="A0A2S5TIB5"/>
<keyword evidence="1" id="KW-0472">Membrane</keyword>
<name>A0A2S5TIB5_9GAMM</name>
<comment type="caution">
    <text evidence="3">The sequence shown here is derived from an EMBL/GenBank/DDBJ whole genome shotgun (WGS) entry which is preliminary data.</text>
</comment>
<reference evidence="3 4" key="1">
    <citation type="submission" date="2018-02" db="EMBL/GenBank/DDBJ databases">
        <title>Genome sequencing of Solimonas sp. HR-BB.</title>
        <authorList>
            <person name="Lee Y."/>
            <person name="Jeon C.O."/>
        </authorList>
    </citation>
    <scope>NUCLEOTIDE SEQUENCE [LARGE SCALE GENOMIC DNA]</scope>
    <source>
        <strain evidence="3 4">HR-BB</strain>
    </source>
</reference>
<accession>A0A2S5TIB5</accession>
<gene>
    <name evidence="3" type="ORF">C3942_08155</name>
</gene>
<keyword evidence="1" id="KW-1133">Transmembrane helix</keyword>
<evidence type="ECO:0000313" key="4">
    <source>
        <dbReference type="Proteomes" id="UP000238220"/>
    </source>
</evidence>